<organism evidence="1 2">
    <name type="scientific">Henriciella pelagia</name>
    <dbReference type="NCBI Taxonomy" id="1977912"/>
    <lineage>
        <taxon>Bacteria</taxon>
        <taxon>Pseudomonadati</taxon>
        <taxon>Pseudomonadota</taxon>
        <taxon>Alphaproteobacteria</taxon>
        <taxon>Hyphomonadales</taxon>
        <taxon>Hyphomonadaceae</taxon>
        <taxon>Henriciella</taxon>
    </lineage>
</organism>
<reference evidence="2" key="1">
    <citation type="journal article" date="2019" name="Int. J. Syst. Evol. Microbiol.">
        <title>The Global Catalogue of Microorganisms (GCM) 10K type strain sequencing project: providing services to taxonomists for standard genome sequencing and annotation.</title>
        <authorList>
            <consortium name="The Broad Institute Genomics Platform"/>
            <consortium name="The Broad Institute Genome Sequencing Center for Infectious Disease"/>
            <person name="Wu L."/>
            <person name="Ma J."/>
        </authorList>
    </citation>
    <scope>NUCLEOTIDE SEQUENCE [LARGE SCALE GENOMIC DNA]</scope>
    <source>
        <strain evidence="2">CGMCC 1.15928</strain>
    </source>
</reference>
<evidence type="ECO:0008006" key="3">
    <source>
        <dbReference type="Google" id="ProtNLM"/>
    </source>
</evidence>
<proteinExistence type="predicted"/>
<dbReference type="Proteomes" id="UP000628854">
    <property type="component" value="Unassembled WGS sequence"/>
</dbReference>
<protein>
    <recommendedName>
        <fullName evidence="3">Lipoprotein</fullName>
    </recommendedName>
</protein>
<accession>A0ABQ1J2S8</accession>
<comment type="caution">
    <text evidence="1">The sequence shown here is derived from an EMBL/GenBank/DDBJ whole genome shotgun (WGS) entry which is preliminary data.</text>
</comment>
<gene>
    <name evidence="1" type="ORF">GCM10011503_02040</name>
</gene>
<dbReference type="PROSITE" id="PS51257">
    <property type="entry name" value="PROKAR_LIPOPROTEIN"/>
    <property type="match status" value="1"/>
</dbReference>
<evidence type="ECO:0000313" key="1">
    <source>
        <dbReference type="EMBL" id="GGB57275.1"/>
    </source>
</evidence>
<dbReference type="EMBL" id="BMKF01000001">
    <property type="protein sequence ID" value="GGB57275.1"/>
    <property type="molecule type" value="Genomic_DNA"/>
</dbReference>
<dbReference type="RefSeq" id="WP_084394009.1">
    <property type="nucleotide sequence ID" value="NZ_BMKF01000001.1"/>
</dbReference>
<evidence type="ECO:0000313" key="2">
    <source>
        <dbReference type="Proteomes" id="UP000628854"/>
    </source>
</evidence>
<sequence>MKNIVFVSATLFGLAACGGGGGGNRAALVDACMEDGSTEQATCECMADSAEKNLSNDLYGKLAKAAKEGEEAAESMMEDLTPEEQGQFMSFAMQAAMTCGAS</sequence>
<keyword evidence="2" id="KW-1185">Reference proteome</keyword>
<name>A0ABQ1J2S8_9PROT</name>